<protein>
    <submittedName>
        <fullName evidence="1">Uncharacterized protein</fullName>
    </submittedName>
</protein>
<organism evidence="1 2">
    <name type="scientific">Laccaria amethystina LaAM-08-1</name>
    <dbReference type="NCBI Taxonomy" id="1095629"/>
    <lineage>
        <taxon>Eukaryota</taxon>
        <taxon>Fungi</taxon>
        <taxon>Dikarya</taxon>
        <taxon>Basidiomycota</taxon>
        <taxon>Agaricomycotina</taxon>
        <taxon>Agaricomycetes</taxon>
        <taxon>Agaricomycetidae</taxon>
        <taxon>Agaricales</taxon>
        <taxon>Agaricineae</taxon>
        <taxon>Hydnangiaceae</taxon>
        <taxon>Laccaria</taxon>
    </lineage>
</organism>
<reference evidence="1 2" key="1">
    <citation type="submission" date="2014-04" db="EMBL/GenBank/DDBJ databases">
        <authorList>
            <consortium name="DOE Joint Genome Institute"/>
            <person name="Kuo A."/>
            <person name="Kohler A."/>
            <person name="Nagy L.G."/>
            <person name="Floudas D."/>
            <person name="Copeland A."/>
            <person name="Barry K.W."/>
            <person name="Cichocki N."/>
            <person name="Veneault-Fourrey C."/>
            <person name="LaButti K."/>
            <person name="Lindquist E.A."/>
            <person name="Lipzen A."/>
            <person name="Lundell T."/>
            <person name="Morin E."/>
            <person name="Murat C."/>
            <person name="Sun H."/>
            <person name="Tunlid A."/>
            <person name="Henrissat B."/>
            <person name="Grigoriev I.V."/>
            <person name="Hibbett D.S."/>
            <person name="Martin F."/>
            <person name="Nordberg H.P."/>
            <person name="Cantor M.N."/>
            <person name="Hua S.X."/>
        </authorList>
    </citation>
    <scope>NUCLEOTIDE SEQUENCE [LARGE SCALE GENOMIC DNA]</scope>
    <source>
        <strain evidence="1 2">LaAM-08-1</strain>
    </source>
</reference>
<evidence type="ECO:0000313" key="1">
    <source>
        <dbReference type="EMBL" id="KIJ92658.1"/>
    </source>
</evidence>
<dbReference type="AlphaFoldDB" id="A0A0C9WVD7"/>
<dbReference type="OrthoDB" id="10425745at2759"/>
<gene>
    <name evidence="1" type="ORF">K443DRAFT_113256</name>
</gene>
<reference evidence="2" key="2">
    <citation type="submission" date="2015-01" db="EMBL/GenBank/DDBJ databases">
        <title>Evolutionary Origins and Diversification of the Mycorrhizal Mutualists.</title>
        <authorList>
            <consortium name="DOE Joint Genome Institute"/>
            <consortium name="Mycorrhizal Genomics Consortium"/>
            <person name="Kohler A."/>
            <person name="Kuo A."/>
            <person name="Nagy L.G."/>
            <person name="Floudas D."/>
            <person name="Copeland A."/>
            <person name="Barry K.W."/>
            <person name="Cichocki N."/>
            <person name="Veneault-Fourrey C."/>
            <person name="LaButti K."/>
            <person name="Lindquist E.A."/>
            <person name="Lipzen A."/>
            <person name="Lundell T."/>
            <person name="Morin E."/>
            <person name="Murat C."/>
            <person name="Riley R."/>
            <person name="Ohm R."/>
            <person name="Sun H."/>
            <person name="Tunlid A."/>
            <person name="Henrissat B."/>
            <person name="Grigoriev I.V."/>
            <person name="Hibbett D.S."/>
            <person name="Martin F."/>
        </authorList>
    </citation>
    <scope>NUCLEOTIDE SEQUENCE [LARGE SCALE GENOMIC DNA]</scope>
    <source>
        <strain evidence="2">LaAM-08-1</strain>
    </source>
</reference>
<accession>A0A0C9WVD7</accession>
<sequence length="268" mass="29894">MDESLNTSILRNFELPALWSLRLGPLIVSDEQWGQRDLLYPHLSAIRRLSFLAGYKKSKTLGSARLVELLRCAENVERLELCPGIWYPALLEALTVVAPAPTSPIAPPPARILSPSVQIANPSPCIPILPKLHTLSIDLGVKPTGIHALWELVELDDSLRRNPRQFSSQALKGMVESRWIPFGGGRHVEEGGQRSCLEKLQIYLTKEDGPISDEIQDVLGEYVDEGLIVEERCTETLGHWSTRLKDESEVSWPEGLSVLVSESGYYSY</sequence>
<name>A0A0C9WVD7_9AGAR</name>
<evidence type="ECO:0000313" key="2">
    <source>
        <dbReference type="Proteomes" id="UP000054477"/>
    </source>
</evidence>
<dbReference type="Proteomes" id="UP000054477">
    <property type="component" value="Unassembled WGS sequence"/>
</dbReference>
<dbReference type="EMBL" id="KN838894">
    <property type="protein sequence ID" value="KIJ92658.1"/>
    <property type="molecule type" value="Genomic_DNA"/>
</dbReference>
<keyword evidence="2" id="KW-1185">Reference proteome</keyword>
<proteinExistence type="predicted"/>
<dbReference type="HOGENOM" id="CLU_1038531_0_0_1"/>